<evidence type="ECO:0000313" key="25">
    <source>
        <dbReference type="EMBL" id="VFT92334.1"/>
    </source>
</evidence>
<dbReference type="PANTHER" id="PTHR14741:SF32">
    <property type="entry name" value="TRIMETHYLGUANOSINE SYNTHASE"/>
    <property type="match status" value="1"/>
</dbReference>
<evidence type="ECO:0000256" key="5">
    <source>
        <dbReference type="ARBA" id="ARBA00022490"/>
    </source>
</evidence>
<sequence length="416" mass="46414">MAITFRSVYLEDLHAAVMQSRGWKRTNTNGSTKGNKKKRKSKKKRRMETVVVDEDERVRDEEAAALQQQFQDEMEAVGMAGMLPLSFGSSKQSVPLPPRYITFDDDGNTTEVEPVVVALRKRPREDECGDVHANQEEGANEDATPATKKPAHIHPSLQKYWAQRYALFSKFDDGIQLDHEGWFSVTPEAIAAHHAARVACDVVVDAFTGCGGNAIQLAMTCRQVIAIDMDPAKIAIAAHNAAVYGVADRIEWIVGNAFDVLPRLHADVVFLSPPWGGPEYLTQKTFSLAEMRMGDHDGIELYHLAAAITPNVAYFVPRNIDTKQVRLLTTRQDEVCEVEYNHLNNKLKTVTIYFGELACQEQYPAAAWGDAEHADGAQWYDATYEKEDDMVHEVEEQDGGDEEDEATKTTVAVERA</sequence>
<dbReference type="FunFam" id="3.40.50.150:FF:000066">
    <property type="entry name" value="Trimethylguanosine synthase 1"/>
    <property type="match status" value="1"/>
</dbReference>
<feature type="region of interest" description="Disordered" evidence="23">
    <location>
        <begin position="390"/>
        <end position="416"/>
    </location>
</feature>
<evidence type="ECO:0000256" key="13">
    <source>
        <dbReference type="ARBA" id="ARBA00025783"/>
    </source>
</evidence>
<name>A0A485L582_9STRA</name>
<feature type="region of interest" description="Disordered" evidence="23">
    <location>
        <begin position="21"/>
        <end position="47"/>
    </location>
</feature>
<evidence type="ECO:0000256" key="14">
    <source>
        <dbReference type="ARBA" id="ARBA00047418"/>
    </source>
</evidence>
<evidence type="ECO:0000256" key="20">
    <source>
        <dbReference type="ARBA" id="ARBA00064494"/>
    </source>
</evidence>
<reference evidence="25 26" key="1">
    <citation type="submission" date="2019-03" db="EMBL/GenBank/DDBJ databases">
        <authorList>
            <person name="Gaulin E."/>
            <person name="Dumas B."/>
        </authorList>
    </citation>
    <scope>NUCLEOTIDE SEQUENCE [LARGE SCALE GENOMIC DNA]</scope>
    <source>
        <strain evidence="25">CBS 568.67</strain>
    </source>
</reference>
<comment type="function">
    <text evidence="19">Catalyzes the 2 serial methylation steps for the conversion of the 7-monomethylguanosine (m(7)G) caps of snRNAs and snoRNAs to a 2,2,7-trimethylguanosine (m(2,2,7)G) cap structure. The enzyme is specific for guanine, and N7 methylation must precede N2 methylation. Hypermethylation of the m7G cap of U snRNAs leads to their concentration in nuclear foci, their colocalization with coilin and the formation of canonical Cajal bodies (CBs). Plays a role in transcriptional regulation.</text>
</comment>
<keyword evidence="7" id="KW-0489">Methyltransferase</keyword>
<protein>
    <recommendedName>
        <fullName evidence="4">Trimethylguanosine synthase</fullName>
    </recommendedName>
    <alternativeName>
        <fullName evidence="18">Cap-specific guanine-N(2) methyltransferase</fullName>
    </alternativeName>
    <alternativeName>
        <fullName evidence="21">Nuclear receptor coactivator 6-interacting protein</fullName>
    </alternativeName>
    <alternativeName>
        <fullName evidence="22">PRIP-interacting protein with methyltransferase motif</fullName>
    </alternativeName>
</protein>
<evidence type="ECO:0000256" key="6">
    <source>
        <dbReference type="ARBA" id="ARBA00022553"/>
    </source>
</evidence>
<feature type="compositionally biased region" description="Basic residues" evidence="23">
    <location>
        <begin position="34"/>
        <end position="46"/>
    </location>
</feature>
<dbReference type="GO" id="GO:0005730">
    <property type="term" value="C:nucleolus"/>
    <property type="evidence" value="ECO:0007669"/>
    <property type="project" value="UniProtKB-SubCell"/>
</dbReference>
<comment type="catalytic activity">
    <reaction evidence="14">
        <text>a 5'-end (N(2),N(7)-dimethyl 5'-triphosphoguanosine)-ribonucleoside in snoRNA + S-adenosyl-L-methionine = a 5'-end (N(2),N(2),N(7)-trimethyl 5'-triphosphoguanosine)-ribonucleoside in snoRNA + S-adenosyl-L-homocysteine + H(+)</text>
        <dbReference type="Rhea" id="RHEA:78507"/>
        <dbReference type="Rhea" id="RHEA-COMP:19088"/>
        <dbReference type="Rhea" id="RHEA-COMP:19090"/>
        <dbReference type="ChEBI" id="CHEBI:15378"/>
        <dbReference type="ChEBI" id="CHEBI:57856"/>
        <dbReference type="ChEBI" id="CHEBI:59789"/>
        <dbReference type="ChEBI" id="CHEBI:167623"/>
        <dbReference type="ChEBI" id="CHEBI:172880"/>
    </reaction>
    <physiologicalReaction direction="left-to-right" evidence="14">
        <dbReference type="Rhea" id="RHEA:78508"/>
    </physiologicalReaction>
</comment>
<dbReference type="Gene3D" id="3.40.50.150">
    <property type="entry name" value="Vaccinia Virus protein VP39"/>
    <property type="match status" value="1"/>
</dbReference>
<gene>
    <name evidence="25" type="primary">Aste57867_15532</name>
    <name evidence="24" type="ORF">As57867_015476</name>
    <name evidence="25" type="ORF">ASTE57867_15532</name>
</gene>
<evidence type="ECO:0000256" key="1">
    <source>
        <dbReference type="ARBA" id="ARBA00004408"/>
    </source>
</evidence>
<dbReference type="PANTHER" id="PTHR14741">
    <property type="entry name" value="S-ADENOSYLMETHIONINE-DEPENDENT METHYLTRANSFERASE RELATED"/>
    <property type="match status" value="1"/>
</dbReference>
<evidence type="ECO:0000256" key="4">
    <source>
        <dbReference type="ARBA" id="ARBA00018517"/>
    </source>
</evidence>
<comment type="catalytic activity">
    <reaction evidence="15">
        <text>a 5'-end (N(7)-methyl 5'-triphosphoguanosine)-ribonucleoside in snoRNA + S-adenosyl-L-methionine = a 5'-end (N(2),N(7)-dimethyl 5'-triphosphoguanosine)-ribonucleoside in snoRNA + S-adenosyl-L-homocysteine + H(+)</text>
        <dbReference type="Rhea" id="RHEA:78475"/>
        <dbReference type="Rhea" id="RHEA-COMP:19086"/>
        <dbReference type="Rhea" id="RHEA-COMP:19088"/>
        <dbReference type="ChEBI" id="CHEBI:15378"/>
        <dbReference type="ChEBI" id="CHEBI:57856"/>
        <dbReference type="ChEBI" id="CHEBI:59789"/>
        <dbReference type="ChEBI" id="CHEBI:156461"/>
        <dbReference type="ChEBI" id="CHEBI:172880"/>
    </reaction>
    <physiologicalReaction direction="left-to-right" evidence="15">
        <dbReference type="Rhea" id="RHEA:78476"/>
    </physiologicalReaction>
</comment>
<evidence type="ECO:0000256" key="19">
    <source>
        <dbReference type="ARBA" id="ARBA00057179"/>
    </source>
</evidence>
<evidence type="ECO:0000256" key="8">
    <source>
        <dbReference type="ARBA" id="ARBA00022679"/>
    </source>
</evidence>
<comment type="similarity">
    <text evidence="13">Belongs to the methyltransferase superfamily. Trimethylguanosine synthase family.</text>
</comment>
<evidence type="ECO:0000256" key="15">
    <source>
        <dbReference type="ARBA" id="ARBA00048740"/>
    </source>
</evidence>
<comment type="catalytic activity">
    <reaction evidence="17">
        <text>a 5'-end (N(7)-methyl 5'-triphosphoguanosine)-ribonucleoside in snRNA + S-adenosyl-L-methionine = a 5'-end (N(2),N(7)-dimethyl 5'-triphosphoguanosine)-ribonucleoside in snRNA + S-adenosyl-L-homocysteine + H(+)</text>
        <dbReference type="Rhea" id="RHEA:78471"/>
        <dbReference type="Rhea" id="RHEA-COMP:19085"/>
        <dbReference type="Rhea" id="RHEA-COMP:19087"/>
        <dbReference type="ChEBI" id="CHEBI:15378"/>
        <dbReference type="ChEBI" id="CHEBI:57856"/>
        <dbReference type="ChEBI" id="CHEBI:59789"/>
        <dbReference type="ChEBI" id="CHEBI:156461"/>
        <dbReference type="ChEBI" id="CHEBI:172880"/>
    </reaction>
    <physiologicalReaction direction="left-to-right" evidence="17">
        <dbReference type="Rhea" id="RHEA:78472"/>
    </physiologicalReaction>
</comment>
<feature type="region of interest" description="Disordered" evidence="23">
    <location>
        <begin position="127"/>
        <end position="151"/>
    </location>
</feature>
<accession>A0A485L582</accession>
<comment type="subcellular location">
    <subcellularLocation>
        <location evidence="2">Cytoplasm</location>
    </subcellularLocation>
    <subcellularLocation>
        <location evidence="1">Nucleus</location>
        <location evidence="1">Cajal body</location>
    </subcellularLocation>
    <subcellularLocation>
        <location evidence="3">Nucleus</location>
        <location evidence="3">Nucleolus</location>
    </subcellularLocation>
</comment>
<comment type="catalytic activity">
    <reaction evidence="16">
        <text>a 5'-end (N(2),N(7)-dimethyl 5'-triphosphoguanosine)-ribonucleoside in snRNA + S-adenosyl-L-methionine = a 5'-end (N(2),N(2),N(7)-trimethyl 5'-triphosphoguanosine)-ribonucleoside in snRNA + S-adenosyl-L-homocysteine + H(+)</text>
        <dbReference type="Rhea" id="RHEA:78479"/>
        <dbReference type="Rhea" id="RHEA-COMP:19087"/>
        <dbReference type="Rhea" id="RHEA-COMP:19089"/>
        <dbReference type="ChEBI" id="CHEBI:15378"/>
        <dbReference type="ChEBI" id="CHEBI:57856"/>
        <dbReference type="ChEBI" id="CHEBI:59789"/>
        <dbReference type="ChEBI" id="CHEBI:167623"/>
        <dbReference type="ChEBI" id="CHEBI:172880"/>
    </reaction>
    <physiologicalReaction direction="left-to-right" evidence="16">
        <dbReference type="Rhea" id="RHEA:78480"/>
    </physiologicalReaction>
</comment>
<evidence type="ECO:0000256" key="17">
    <source>
        <dbReference type="ARBA" id="ARBA00049075"/>
    </source>
</evidence>
<dbReference type="CDD" id="cd02440">
    <property type="entry name" value="AdoMet_MTases"/>
    <property type="match status" value="1"/>
</dbReference>
<evidence type="ECO:0000313" key="24">
    <source>
        <dbReference type="EMBL" id="KAF0693506.1"/>
    </source>
</evidence>
<dbReference type="Proteomes" id="UP000332933">
    <property type="component" value="Unassembled WGS sequence"/>
</dbReference>
<keyword evidence="8" id="KW-0808">Transferase</keyword>
<dbReference type="InterPro" id="IPR029063">
    <property type="entry name" value="SAM-dependent_MTases_sf"/>
</dbReference>
<dbReference type="GO" id="GO:0015030">
    <property type="term" value="C:Cajal body"/>
    <property type="evidence" value="ECO:0007669"/>
    <property type="project" value="UniProtKB-SubCell"/>
</dbReference>
<dbReference type="GO" id="GO:0005737">
    <property type="term" value="C:cytoplasm"/>
    <property type="evidence" value="ECO:0007669"/>
    <property type="project" value="UniProtKB-SubCell"/>
</dbReference>
<keyword evidence="6" id="KW-0597">Phosphoprotein</keyword>
<evidence type="ECO:0000256" key="18">
    <source>
        <dbReference type="ARBA" id="ARBA00049790"/>
    </source>
</evidence>
<evidence type="ECO:0000313" key="26">
    <source>
        <dbReference type="Proteomes" id="UP000332933"/>
    </source>
</evidence>
<evidence type="ECO:0000256" key="23">
    <source>
        <dbReference type="SAM" id="MobiDB-lite"/>
    </source>
</evidence>
<evidence type="ECO:0000256" key="7">
    <source>
        <dbReference type="ARBA" id="ARBA00022603"/>
    </source>
</evidence>
<dbReference type="EMBL" id="VJMH01005685">
    <property type="protein sequence ID" value="KAF0693506.1"/>
    <property type="molecule type" value="Genomic_DNA"/>
</dbReference>
<keyword evidence="12" id="KW-0539">Nucleus</keyword>
<evidence type="ECO:0000256" key="12">
    <source>
        <dbReference type="ARBA" id="ARBA00023242"/>
    </source>
</evidence>
<dbReference type="InterPro" id="IPR019012">
    <property type="entry name" value="RNA_cap_Gua-N2-MeTrfase"/>
</dbReference>
<dbReference type="Pfam" id="PF09445">
    <property type="entry name" value="Methyltransf_15"/>
    <property type="match status" value="1"/>
</dbReference>
<keyword evidence="11" id="KW-0804">Transcription</keyword>
<evidence type="ECO:0000256" key="3">
    <source>
        <dbReference type="ARBA" id="ARBA00004604"/>
    </source>
</evidence>
<reference evidence="24" key="2">
    <citation type="submission" date="2019-06" db="EMBL/GenBank/DDBJ databases">
        <title>Genomics analysis of Aphanomyces spp. identifies a new class of oomycete effector associated with host adaptation.</title>
        <authorList>
            <person name="Gaulin E."/>
        </authorList>
    </citation>
    <scope>NUCLEOTIDE SEQUENCE</scope>
    <source>
        <strain evidence="24">CBS 578.67</strain>
    </source>
</reference>
<dbReference type="AlphaFoldDB" id="A0A485L582"/>
<evidence type="ECO:0000256" key="22">
    <source>
        <dbReference type="ARBA" id="ARBA00081504"/>
    </source>
</evidence>
<evidence type="ECO:0000256" key="2">
    <source>
        <dbReference type="ARBA" id="ARBA00004496"/>
    </source>
</evidence>
<dbReference type="GO" id="GO:0071164">
    <property type="term" value="F:RNA cap trimethylguanosine synthase activity"/>
    <property type="evidence" value="ECO:0007669"/>
    <property type="project" value="TreeGrafter"/>
</dbReference>
<dbReference type="EMBL" id="CAADRA010005706">
    <property type="protein sequence ID" value="VFT92334.1"/>
    <property type="molecule type" value="Genomic_DNA"/>
</dbReference>
<feature type="compositionally biased region" description="Acidic residues" evidence="23">
    <location>
        <begin position="395"/>
        <end position="405"/>
    </location>
</feature>
<keyword evidence="26" id="KW-1185">Reference proteome</keyword>
<comment type="subunit">
    <text evidence="20">May form homooligomers. Interacts with CREBBP/CBP, EED/WAIT1, EP300/P300, NCOA6/PRIP, PPARBP/PBP and SMN.</text>
</comment>
<dbReference type="SUPFAM" id="SSF53335">
    <property type="entry name" value="S-adenosyl-L-methionine-dependent methyltransferases"/>
    <property type="match status" value="1"/>
</dbReference>
<keyword evidence="9" id="KW-0949">S-adenosyl-L-methionine</keyword>
<organism evidence="25 26">
    <name type="scientific">Aphanomyces stellatus</name>
    <dbReference type="NCBI Taxonomy" id="120398"/>
    <lineage>
        <taxon>Eukaryota</taxon>
        <taxon>Sar</taxon>
        <taxon>Stramenopiles</taxon>
        <taxon>Oomycota</taxon>
        <taxon>Saprolegniomycetes</taxon>
        <taxon>Saprolegniales</taxon>
        <taxon>Verrucalvaceae</taxon>
        <taxon>Aphanomyces</taxon>
    </lineage>
</organism>
<proteinExistence type="inferred from homology"/>
<evidence type="ECO:0000256" key="16">
    <source>
        <dbReference type="ARBA" id="ARBA00048763"/>
    </source>
</evidence>
<keyword evidence="5" id="KW-0963">Cytoplasm</keyword>
<evidence type="ECO:0000256" key="21">
    <source>
        <dbReference type="ARBA" id="ARBA00079339"/>
    </source>
</evidence>
<evidence type="ECO:0000256" key="10">
    <source>
        <dbReference type="ARBA" id="ARBA00023015"/>
    </source>
</evidence>
<evidence type="ECO:0000256" key="9">
    <source>
        <dbReference type="ARBA" id="ARBA00022691"/>
    </source>
</evidence>
<dbReference type="OrthoDB" id="194443at2759"/>
<keyword evidence="10" id="KW-0805">Transcription regulation</keyword>
<evidence type="ECO:0000256" key="11">
    <source>
        <dbReference type="ARBA" id="ARBA00023163"/>
    </source>
</evidence>